<gene>
    <name evidence="3" type="ORF">W911_12175</name>
</gene>
<dbReference type="Gene3D" id="3.30.9.10">
    <property type="entry name" value="D-Amino Acid Oxidase, subunit A, domain 2"/>
    <property type="match status" value="1"/>
</dbReference>
<dbReference type="HOGENOM" id="CLU_007884_3_0_5"/>
<dbReference type="STRING" id="1029756.W911_12175"/>
<dbReference type="PATRIC" id="fig|1029756.8.peg.2528"/>
<dbReference type="AlphaFoldDB" id="V5SEN3"/>
<dbReference type="PANTHER" id="PTHR13847:SF281">
    <property type="entry name" value="FAD DEPENDENT OXIDOREDUCTASE DOMAIN-CONTAINING PROTEIN"/>
    <property type="match status" value="1"/>
</dbReference>
<keyword evidence="1" id="KW-0560">Oxidoreductase</keyword>
<dbReference type="PANTHER" id="PTHR13847">
    <property type="entry name" value="SARCOSINE DEHYDROGENASE-RELATED"/>
    <property type="match status" value="1"/>
</dbReference>
<dbReference type="RefSeq" id="WP_023787775.1">
    <property type="nucleotide sequence ID" value="NC_022997.1"/>
</dbReference>
<dbReference type="Proteomes" id="UP000018542">
    <property type="component" value="Chromosome"/>
</dbReference>
<dbReference type="Pfam" id="PF01266">
    <property type="entry name" value="DAO"/>
    <property type="match status" value="1"/>
</dbReference>
<accession>V5SEN3</accession>
<dbReference type="GO" id="GO:0005737">
    <property type="term" value="C:cytoplasm"/>
    <property type="evidence" value="ECO:0007669"/>
    <property type="project" value="TreeGrafter"/>
</dbReference>
<organism evidence="3 4">
    <name type="scientific">Hyphomicrobium nitrativorans NL23</name>
    <dbReference type="NCBI Taxonomy" id="1029756"/>
    <lineage>
        <taxon>Bacteria</taxon>
        <taxon>Pseudomonadati</taxon>
        <taxon>Pseudomonadota</taxon>
        <taxon>Alphaproteobacteria</taxon>
        <taxon>Hyphomicrobiales</taxon>
        <taxon>Hyphomicrobiaceae</taxon>
        <taxon>Hyphomicrobium</taxon>
    </lineage>
</organism>
<dbReference type="Gene3D" id="3.50.50.60">
    <property type="entry name" value="FAD/NAD(P)-binding domain"/>
    <property type="match status" value="1"/>
</dbReference>
<dbReference type="KEGG" id="hni:W911_12175"/>
<keyword evidence="4" id="KW-1185">Reference proteome</keyword>
<dbReference type="InterPro" id="IPR006076">
    <property type="entry name" value="FAD-dep_OxRdtase"/>
</dbReference>
<dbReference type="EMBL" id="CP006912">
    <property type="protein sequence ID" value="AHB48988.1"/>
    <property type="molecule type" value="Genomic_DNA"/>
</dbReference>
<name>V5SEN3_9HYPH</name>
<sequence>MFQRMSVAHVSSYYSHTLNDDTRYPQLEGRIAADVCVVGGGFSGIATALSLVERGFSVVVLEAHRVGWGASGRNGGQMIAGISGEHCVERHLGDDGRRLLKDIRYLGHEIVEARIAKHAIACDLKYGWAEVAARPRHMAGLRSYVEERVEAGDGDHLEIVEASSMDAVVGSRAYHGAMIDRKSGHLHPLNLCLGEARAAAAEGVKIFEGSPVISFGGGAKPFAETANGRVDAASVVLAGFADPALQRGALSGLVFPTGSYIVATEPLAERVAREIIPQDLAIADSNVVLDYFRLSADRRLIFGGRANYSNRDPHDIRATLKPRMVEVFPQLKDVALDFAWGGKIDIVLSRAPAIGRLEPNVYYMQGYSGHGVNTTHIAGEVVADAIAGTMERLDLFERIPQVRLPVGQFLGSQLLALGMLYYRLRDIL</sequence>
<dbReference type="InterPro" id="IPR036188">
    <property type="entry name" value="FAD/NAD-bd_sf"/>
</dbReference>
<proteinExistence type="predicted"/>
<dbReference type="SUPFAM" id="SSF51905">
    <property type="entry name" value="FAD/NAD(P)-binding domain"/>
    <property type="match status" value="1"/>
</dbReference>
<evidence type="ECO:0000313" key="4">
    <source>
        <dbReference type="Proteomes" id="UP000018542"/>
    </source>
</evidence>
<evidence type="ECO:0000256" key="1">
    <source>
        <dbReference type="ARBA" id="ARBA00023002"/>
    </source>
</evidence>
<dbReference type="GO" id="GO:0016491">
    <property type="term" value="F:oxidoreductase activity"/>
    <property type="evidence" value="ECO:0007669"/>
    <property type="project" value="UniProtKB-KW"/>
</dbReference>
<evidence type="ECO:0000259" key="2">
    <source>
        <dbReference type="Pfam" id="PF01266"/>
    </source>
</evidence>
<evidence type="ECO:0000313" key="3">
    <source>
        <dbReference type="EMBL" id="AHB48988.1"/>
    </source>
</evidence>
<protein>
    <submittedName>
        <fullName evidence="3">FAD-dependent oxidoreductase</fullName>
    </submittedName>
</protein>
<feature type="domain" description="FAD dependent oxidoreductase" evidence="2">
    <location>
        <begin position="34"/>
        <end position="384"/>
    </location>
</feature>
<reference evidence="3 4" key="1">
    <citation type="journal article" date="2014" name="Genome Announc.">
        <title>Complete Genome Sequence of Hyphomicrobium nitrativorans Strain NL23, a Denitrifying Bacterium Isolated from Biofilm of a Methanol-Fed Denitrification System Treating Seawater at the Montreal Biodome.</title>
        <authorList>
            <person name="Martineau C."/>
            <person name="Villeneuve C."/>
            <person name="Mauffrey F."/>
            <person name="Villemur R."/>
        </authorList>
    </citation>
    <scope>NUCLEOTIDE SEQUENCE [LARGE SCALE GENOMIC DNA]</scope>
    <source>
        <strain evidence="3">NL23</strain>
    </source>
</reference>